<dbReference type="STRING" id="34002.SAMN04489859_1002105"/>
<gene>
    <name evidence="2" type="ORF">SAMN04489859_1002105</name>
</gene>
<evidence type="ECO:0000313" key="2">
    <source>
        <dbReference type="EMBL" id="SEN19403.1"/>
    </source>
</evidence>
<protein>
    <submittedName>
        <fullName evidence="2">Uncharacterized protein</fullName>
    </submittedName>
</protein>
<sequence>MNTMTKLQVVAGLTAVIALPMIYYGLHNGSAALPWTGIALFLMAMMVTPTVRILPSAWINGEECSDV</sequence>
<keyword evidence="1" id="KW-0812">Transmembrane</keyword>
<proteinExistence type="predicted"/>
<reference evidence="2 3" key="1">
    <citation type="submission" date="2016-10" db="EMBL/GenBank/DDBJ databases">
        <authorList>
            <person name="de Groot N.N."/>
        </authorList>
    </citation>
    <scope>NUCLEOTIDE SEQUENCE [LARGE SCALE GENOMIC DNA]</scope>
    <source>
        <strain evidence="2 3">DSM 8512</strain>
    </source>
</reference>
<evidence type="ECO:0000256" key="1">
    <source>
        <dbReference type="SAM" id="Phobius"/>
    </source>
</evidence>
<dbReference type="EMBL" id="FODE01000002">
    <property type="protein sequence ID" value="SEN19403.1"/>
    <property type="molecule type" value="Genomic_DNA"/>
</dbReference>
<name>A0A1H8EIV1_9RHOB</name>
<keyword evidence="1" id="KW-0472">Membrane</keyword>
<keyword evidence="3" id="KW-1185">Reference proteome</keyword>
<organism evidence="2 3">
    <name type="scientific">Paracoccus alcaliphilus</name>
    <dbReference type="NCBI Taxonomy" id="34002"/>
    <lineage>
        <taxon>Bacteria</taxon>
        <taxon>Pseudomonadati</taxon>
        <taxon>Pseudomonadota</taxon>
        <taxon>Alphaproteobacteria</taxon>
        <taxon>Rhodobacterales</taxon>
        <taxon>Paracoccaceae</taxon>
        <taxon>Paracoccus</taxon>
    </lineage>
</organism>
<dbReference type="RefSeq" id="WP_090610331.1">
    <property type="nucleotide sequence ID" value="NZ_CP067127.1"/>
</dbReference>
<evidence type="ECO:0000313" key="3">
    <source>
        <dbReference type="Proteomes" id="UP000199054"/>
    </source>
</evidence>
<keyword evidence="1" id="KW-1133">Transmembrane helix</keyword>
<dbReference type="OrthoDB" id="9951524at2"/>
<dbReference type="AlphaFoldDB" id="A0A1H8EIV1"/>
<feature type="transmembrane region" description="Helical" evidence="1">
    <location>
        <begin position="32"/>
        <end position="51"/>
    </location>
</feature>
<dbReference type="Proteomes" id="UP000199054">
    <property type="component" value="Unassembled WGS sequence"/>
</dbReference>
<feature type="transmembrane region" description="Helical" evidence="1">
    <location>
        <begin position="7"/>
        <end position="26"/>
    </location>
</feature>
<accession>A0A1H8EIV1</accession>